<dbReference type="Proteomes" id="UP000243784">
    <property type="component" value="Chromosome"/>
</dbReference>
<dbReference type="AlphaFoldDB" id="A0A1D9E0F0"/>
<gene>
    <name evidence="1" type="ORF">A4Z71_06150</name>
</gene>
<dbReference type="InterPro" id="IPR003329">
    <property type="entry name" value="Cytidylyl_trans"/>
</dbReference>
<proteinExistence type="predicted"/>
<dbReference type="Pfam" id="PF02348">
    <property type="entry name" value="CTP_transf_3"/>
    <property type="match status" value="1"/>
</dbReference>
<accession>A0A1D9E0F0</accession>
<dbReference type="PANTHER" id="PTHR21485:SF6">
    <property type="entry name" value="N-ACYLNEURAMINATE CYTIDYLYLTRANSFERASE-RELATED"/>
    <property type="match status" value="1"/>
</dbReference>
<protein>
    <recommendedName>
        <fullName evidence="3">Acylneuraminate cytidylyltransferase</fullName>
    </recommendedName>
</protein>
<dbReference type="GO" id="GO:0008781">
    <property type="term" value="F:N-acylneuraminate cytidylyltransferase activity"/>
    <property type="evidence" value="ECO:0007669"/>
    <property type="project" value="TreeGrafter"/>
</dbReference>
<dbReference type="InterPro" id="IPR029044">
    <property type="entry name" value="Nucleotide-diphossugar_trans"/>
</dbReference>
<dbReference type="STRING" id="535712.A4Z71_06150"/>
<dbReference type="KEGG" id="rpla:A4Z71_06150"/>
<name>A0A1D9E0F0_9MICO</name>
<dbReference type="InterPro" id="IPR050793">
    <property type="entry name" value="CMP-NeuNAc_synthase"/>
</dbReference>
<dbReference type="Gene3D" id="3.90.550.10">
    <property type="entry name" value="Spore Coat Polysaccharide Biosynthesis Protein SpsA, Chain A"/>
    <property type="match status" value="1"/>
</dbReference>
<dbReference type="EMBL" id="CP015208">
    <property type="protein sequence ID" value="AOY56526.1"/>
    <property type="molecule type" value="Genomic_DNA"/>
</dbReference>
<evidence type="ECO:0000313" key="2">
    <source>
        <dbReference type="Proteomes" id="UP000243784"/>
    </source>
</evidence>
<dbReference type="RefSeq" id="WP_070955025.1">
    <property type="nucleotide sequence ID" value="NZ_CP015208.1"/>
</dbReference>
<evidence type="ECO:0000313" key="1">
    <source>
        <dbReference type="EMBL" id="AOY56526.1"/>
    </source>
</evidence>
<dbReference type="SUPFAM" id="SSF53448">
    <property type="entry name" value="Nucleotide-diphospho-sugar transferases"/>
    <property type="match status" value="1"/>
</dbReference>
<evidence type="ECO:0008006" key="3">
    <source>
        <dbReference type="Google" id="ProtNLM"/>
    </source>
</evidence>
<sequence length="253" mass="27590">MLNDELVIAFIPARGGSKGLPGKNMMKISDKTLIERAIDSSKGFLLGTPVDVVVVSSDDDEILDEARRLGAVDFRRSTFASSDEASAYDALHDYFNNPETLVSLEDSDPWIVYLQPTSPGRKGRHVEEAFHLLGPGVDSVVSVVEPDKSPYWALTVGPTGRVSTMFPEAYGQNRQALPKAYLPNGAIYIFKLSALMAAKKVPVEGAAAYVMDSVSSIDIDSREDFERAKRLIETIEEVTGADEFPIQDNGDDS</sequence>
<dbReference type="PANTHER" id="PTHR21485">
    <property type="entry name" value="HAD SUPERFAMILY MEMBERS CMAS AND KDSC"/>
    <property type="match status" value="1"/>
</dbReference>
<reference evidence="1 2" key="1">
    <citation type="journal article" date="2016" name="Biochim. Biophys. Acta">
        <title>Photochemical characterization of actinorhodopsin and its functional existence in the natural host.</title>
        <authorList>
            <person name="Nakamura S."/>
            <person name="Kikukawa T."/>
            <person name="Tamogami J."/>
            <person name="Kamiya M."/>
            <person name="Aizawa T."/>
            <person name="Hahn M.W."/>
            <person name="Ihara K."/>
            <person name="Kamo N."/>
            <person name="Demura M."/>
        </authorList>
    </citation>
    <scope>NUCLEOTIDE SEQUENCE [LARGE SCALE GENOMIC DNA]</scope>
    <source>
        <strain evidence="1 2">MWH-Dar1</strain>
    </source>
</reference>
<dbReference type="CDD" id="cd02513">
    <property type="entry name" value="CMP-NeuAc_Synthase"/>
    <property type="match status" value="1"/>
</dbReference>
<organism evidence="1 2">
    <name type="scientific">Candidatus Rhodoluna planktonica</name>
    <dbReference type="NCBI Taxonomy" id="535712"/>
    <lineage>
        <taxon>Bacteria</taxon>
        <taxon>Bacillati</taxon>
        <taxon>Actinomycetota</taxon>
        <taxon>Actinomycetes</taxon>
        <taxon>Micrococcales</taxon>
        <taxon>Microbacteriaceae</taxon>
        <taxon>Luna cluster</taxon>
        <taxon>Luna-1 subcluster</taxon>
        <taxon>Rhodoluna</taxon>
    </lineage>
</organism>
<keyword evidence="2" id="KW-1185">Reference proteome</keyword>
<dbReference type="OrthoDB" id="9805604at2"/>